<protein>
    <submittedName>
        <fullName evidence="1">Uncharacterized protein</fullName>
    </submittedName>
</protein>
<dbReference type="AlphaFoldDB" id="A0AAE1CV28"/>
<accession>A0AAE1CV28</accession>
<keyword evidence="2" id="KW-1185">Reference proteome</keyword>
<comment type="caution">
    <text evidence="1">The sequence shown here is derived from an EMBL/GenBank/DDBJ whole genome shotgun (WGS) entry which is preliminary data.</text>
</comment>
<dbReference type="EMBL" id="JAWDGP010006596">
    <property type="protein sequence ID" value="KAK3738501.1"/>
    <property type="molecule type" value="Genomic_DNA"/>
</dbReference>
<dbReference type="Proteomes" id="UP001283361">
    <property type="component" value="Unassembled WGS sequence"/>
</dbReference>
<sequence length="176" mass="19411">MTFCGMTRKLVASNIPFRPSCRPPRPGSPPCCGPRAPEVFENTAGVTVTLLSNRNRYQTHVQRLNPCSARSGPKVCLLTLASGGQASGDGTIAHSFSLIELTYLPPFLPVLHHSPLTQTHASRHFQMWRRCTSRSRFSTGLVLMANSLRFPRSRTELIHELDAKQAGNVELRISSS</sequence>
<name>A0AAE1CV28_9GAST</name>
<evidence type="ECO:0000313" key="2">
    <source>
        <dbReference type="Proteomes" id="UP001283361"/>
    </source>
</evidence>
<evidence type="ECO:0000313" key="1">
    <source>
        <dbReference type="EMBL" id="KAK3738501.1"/>
    </source>
</evidence>
<gene>
    <name evidence="1" type="ORF">RRG08_034790</name>
</gene>
<reference evidence="1" key="1">
    <citation type="journal article" date="2023" name="G3 (Bethesda)">
        <title>A reference genome for the long-term kleptoplast-retaining sea slug Elysia crispata morphotype clarki.</title>
        <authorList>
            <person name="Eastman K.E."/>
            <person name="Pendleton A.L."/>
            <person name="Shaikh M.A."/>
            <person name="Suttiyut T."/>
            <person name="Ogas R."/>
            <person name="Tomko P."/>
            <person name="Gavelis G."/>
            <person name="Widhalm J.R."/>
            <person name="Wisecaver J.H."/>
        </authorList>
    </citation>
    <scope>NUCLEOTIDE SEQUENCE</scope>
    <source>
        <strain evidence="1">ECLA1</strain>
    </source>
</reference>
<proteinExistence type="predicted"/>
<organism evidence="1 2">
    <name type="scientific">Elysia crispata</name>
    <name type="common">lettuce slug</name>
    <dbReference type="NCBI Taxonomy" id="231223"/>
    <lineage>
        <taxon>Eukaryota</taxon>
        <taxon>Metazoa</taxon>
        <taxon>Spiralia</taxon>
        <taxon>Lophotrochozoa</taxon>
        <taxon>Mollusca</taxon>
        <taxon>Gastropoda</taxon>
        <taxon>Heterobranchia</taxon>
        <taxon>Euthyneura</taxon>
        <taxon>Panpulmonata</taxon>
        <taxon>Sacoglossa</taxon>
        <taxon>Placobranchoidea</taxon>
        <taxon>Plakobranchidae</taxon>
        <taxon>Elysia</taxon>
    </lineage>
</organism>